<dbReference type="RefSeq" id="WP_304995166.1">
    <property type="nucleotide sequence ID" value="NZ_CP101717.1"/>
</dbReference>
<evidence type="ECO:0000259" key="2">
    <source>
        <dbReference type="Pfam" id="PF07603"/>
    </source>
</evidence>
<dbReference type="PANTHER" id="PTHR35812">
    <property type="entry name" value="LIPOPROTEIN"/>
    <property type="match status" value="1"/>
</dbReference>
<protein>
    <submittedName>
        <fullName evidence="3">DUF1566 domain-containing protein</fullName>
    </submittedName>
</protein>
<feature type="signal peptide" evidence="1">
    <location>
        <begin position="1"/>
        <end position="20"/>
    </location>
</feature>
<dbReference type="EMBL" id="CP101717">
    <property type="protein sequence ID" value="WLD57883.1"/>
    <property type="molecule type" value="Genomic_DNA"/>
</dbReference>
<gene>
    <name evidence="3" type="ORF">NFC81_14385</name>
</gene>
<feature type="chain" id="PRO_5044345039" evidence="1">
    <location>
        <begin position="21"/>
        <end position="178"/>
    </location>
</feature>
<dbReference type="PANTHER" id="PTHR35812:SF1">
    <property type="entry name" value="LIPOPROTEIN"/>
    <property type="match status" value="1"/>
</dbReference>
<evidence type="ECO:0000313" key="3">
    <source>
        <dbReference type="EMBL" id="WLD57883.1"/>
    </source>
</evidence>
<proteinExistence type="predicted"/>
<dbReference type="AlphaFoldDB" id="A0AB38YFM1"/>
<feature type="domain" description="Lcl C-terminal" evidence="2">
    <location>
        <begin position="48"/>
        <end position="175"/>
    </location>
</feature>
<dbReference type="InterPro" id="IPR011460">
    <property type="entry name" value="Lcl_C"/>
</dbReference>
<accession>A0AB38YFM1</accession>
<organism evidence="3">
    <name type="scientific">Salinispirillum sp. LH 10-3-1</name>
    <dbReference type="NCBI Taxonomy" id="2952525"/>
    <lineage>
        <taxon>Bacteria</taxon>
        <taxon>Pseudomonadati</taxon>
        <taxon>Pseudomonadota</taxon>
        <taxon>Gammaproteobacteria</taxon>
        <taxon>Oceanospirillales</taxon>
        <taxon>Saccharospirillaceae</taxon>
        <taxon>Salinispirillum</taxon>
    </lineage>
</organism>
<keyword evidence="1" id="KW-0732">Signal</keyword>
<name>A0AB38YFM1_9GAMM</name>
<dbReference type="Pfam" id="PF07603">
    <property type="entry name" value="Lcl_C"/>
    <property type="match status" value="1"/>
</dbReference>
<reference evidence="3" key="1">
    <citation type="submission" date="2022-07" db="EMBL/GenBank/DDBJ databases">
        <title>Complete genome sequence of Salinispirillum sp. LH10-3-1 capable of multiple carbohydrate inversion isolated from a soda lake.</title>
        <authorList>
            <person name="Liu J."/>
            <person name="Zhai Y."/>
            <person name="Zhang H."/>
            <person name="Yang H."/>
            <person name="Qu J."/>
            <person name="Li J."/>
        </authorList>
    </citation>
    <scope>NUCLEOTIDE SEQUENCE</scope>
    <source>
        <strain evidence="3">LH 10-3-1</strain>
    </source>
</reference>
<sequence length="178" mass="19985">MTTRTLTAAFIGTLVLSAIAKSACNGDYEVSALPFETPTSDFIDHRNGTVTHKTTGLMWKRCSEGQVWRGNTCTGTAQAFSWEGAQLRAQEANAARDADHDDWRVPYPYELRTIVETRCWNPSVNGDIFPQTPPNWFWTAAAYTGHDLYAWEVGFLFGDLSPSFRTSELRVRLVRNAD</sequence>
<evidence type="ECO:0000256" key="1">
    <source>
        <dbReference type="SAM" id="SignalP"/>
    </source>
</evidence>